<dbReference type="InterPro" id="IPR050490">
    <property type="entry name" value="Bact_solute-bd_prot1"/>
</dbReference>
<dbReference type="Pfam" id="PF13416">
    <property type="entry name" value="SBP_bac_8"/>
    <property type="match status" value="1"/>
</dbReference>
<organism evidence="3 4">
    <name type="scientific">Candidatus Collierbacteria bacterium GW2011_GWC2_43_12</name>
    <dbReference type="NCBI Taxonomy" id="1618390"/>
    <lineage>
        <taxon>Bacteria</taxon>
        <taxon>Candidatus Collieribacteriota</taxon>
    </lineage>
</organism>
<keyword evidence="2" id="KW-0812">Transmembrane</keyword>
<evidence type="ECO:0000256" key="2">
    <source>
        <dbReference type="SAM" id="Phobius"/>
    </source>
</evidence>
<dbReference type="Gene3D" id="3.40.190.10">
    <property type="entry name" value="Periplasmic binding protein-like II"/>
    <property type="match status" value="1"/>
</dbReference>
<dbReference type="PANTHER" id="PTHR43649">
    <property type="entry name" value="ARABINOSE-BINDING PROTEIN-RELATED"/>
    <property type="match status" value="1"/>
</dbReference>
<protein>
    <submittedName>
        <fullName evidence="3">MalE-like protein maltose/maltodextrin ABC transporter</fullName>
    </submittedName>
</protein>
<evidence type="ECO:0000313" key="3">
    <source>
        <dbReference type="EMBL" id="KKS94154.1"/>
    </source>
</evidence>
<evidence type="ECO:0000256" key="1">
    <source>
        <dbReference type="SAM" id="MobiDB-lite"/>
    </source>
</evidence>
<dbReference type="SUPFAM" id="SSF53850">
    <property type="entry name" value="Periplasmic binding protein-like II"/>
    <property type="match status" value="1"/>
</dbReference>
<comment type="caution">
    <text evidence="3">The sequence shown here is derived from an EMBL/GenBank/DDBJ whole genome shotgun (WGS) entry which is preliminary data.</text>
</comment>
<sequence>MDNQFPLPGPVPLTPEPTELQPFSSPPSVTETTTTTTTVPGAPEEAAPPPPGYVPPAATVPPAAKSSPLRIIIPFVAILGVVALLGFVIFRVLSGRSSTPQPTSAAKTITLTYSGLWEPTAVMKPVIDAFEAKNPNIKIDYQLQAPQDYQDRVKNALESANSPDIVRLHTTWLPIFATNLLPAPPNTLSATEITTNFYPIVSKLLVAGNQVYGAPLTAESLGLFVNTAMLQQKQLQPPKTWEDLLTVAKAVKEADPLTGRITRAGVALGNTSNVEHWPDIVSMMLLQAGVSLTDINGPEVGVTLTYYTDFVSKHAVWDETMPPSIVAFANEKVAMIIAPSWRARDIKAINPSLSWQVVPVPQLPDVEPVNWATIWFEGVSKNSKYPVESWKFVSFLASAEAQQILFDAATLDRGFPQPPASKAVAETASRNPVIAPYISSLNTAKSFYTASLTQDSKTSLNSRLIKYLEDAVNGVTARQEIPKIIEALHNGFVQVLSQYGLVAAPTPTPTP</sequence>
<evidence type="ECO:0000313" key="4">
    <source>
        <dbReference type="Proteomes" id="UP000033980"/>
    </source>
</evidence>
<dbReference type="Proteomes" id="UP000033980">
    <property type="component" value="Unassembled WGS sequence"/>
</dbReference>
<keyword evidence="2" id="KW-1133">Transmembrane helix</keyword>
<keyword evidence="2" id="KW-0472">Membrane</keyword>
<dbReference type="PANTHER" id="PTHR43649:SF12">
    <property type="entry name" value="DIACETYLCHITOBIOSE BINDING PROTEIN DASA"/>
    <property type="match status" value="1"/>
</dbReference>
<accession>A0A0G1D930</accession>
<dbReference type="InterPro" id="IPR006059">
    <property type="entry name" value="SBP"/>
</dbReference>
<dbReference type="PATRIC" id="fig|1618390.3.peg.363"/>
<dbReference type="CDD" id="cd13585">
    <property type="entry name" value="PBP2_TMBP_like"/>
    <property type="match status" value="1"/>
</dbReference>
<reference evidence="3 4" key="1">
    <citation type="journal article" date="2015" name="Nature">
        <title>rRNA introns, odd ribosomes, and small enigmatic genomes across a large radiation of phyla.</title>
        <authorList>
            <person name="Brown C.T."/>
            <person name="Hug L.A."/>
            <person name="Thomas B.C."/>
            <person name="Sharon I."/>
            <person name="Castelle C.J."/>
            <person name="Singh A."/>
            <person name="Wilkins M.J."/>
            <person name="Williams K.H."/>
            <person name="Banfield J.F."/>
        </authorList>
    </citation>
    <scope>NUCLEOTIDE SEQUENCE [LARGE SCALE GENOMIC DNA]</scope>
</reference>
<feature type="transmembrane region" description="Helical" evidence="2">
    <location>
        <begin position="71"/>
        <end position="93"/>
    </location>
</feature>
<name>A0A0G1D930_9BACT</name>
<feature type="compositionally biased region" description="Low complexity" evidence="1">
    <location>
        <begin position="16"/>
        <end position="45"/>
    </location>
</feature>
<proteinExistence type="predicted"/>
<feature type="region of interest" description="Disordered" evidence="1">
    <location>
        <begin position="1"/>
        <end position="54"/>
    </location>
</feature>
<dbReference type="AlphaFoldDB" id="A0A0G1D930"/>
<dbReference type="EMBL" id="LCFK01000014">
    <property type="protein sequence ID" value="KKS94154.1"/>
    <property type="molecule type" value="Genomic_DNA"/>
</dbReference>
<gene>
    <name evidence="3" type="ORF">UV68_C0014G0007</name>
</gene>